<dbReference type="SUPFAM" id="SSF81301">
    <property type="entry name" value="Nucleotidyltransferase"/>
    <property type="match status" value="1"/>
</dbReference>
<feature type="domain" description="RelA/SpoT" evidence="1">
    <location>
        <begin position="254"/>
        <end position="371"/>
    </location>
</feature>
<dbReference type="Gene3D" id="1.10.3210.10">
    <property type="entry name" value="Hypothetical protein af1432"/>
    <property type="match status" value="1"/>
</dbReference>
<accession>A0A3N2QAT6</accession>
<gene>
    <name evidence="2" type="ORF">EDM02_04995</name>
</gene>
<dbReference type="SUPFAM" id="SSF109604">
    <property type="entry name" value="HD-domain/PDEase-like"/>
    <property type="match status" value="1"/>
</dbReference>
<dbReference type="Gene3D" id="3.30.460.10">
    <property type="entry name" value="Beta Polymerase, domain 2"/>
    <property type="match status" value="1"/>
</dbReference>
<reference evidence="2 3" key="1">
    <citation type="submission" date="2018-09" db="EMBL/GenBank/DDBJ databases">
        <title>Comparative Genomics of Wolbachia-Cardinium Dual Endosymbiosis in a Plant-Parasitic Nematode.</title>
        <authorList>
            <person name="Brown A.M.V."/>
            <person name="Wasala S.K."/>
            <person name="Howe D.K."/>
            <person name="Peetz A.B."/>
            <person name="Zasada I.A."/>
            <person name="Denver D.R."/>
        </authorList>
    </citation>
    <scope>NUCLEOTIDE SEQUENCE [LARGE SCALE GENOMIC DNA]</scope>
    <source>
        <strain evidence="2 3">Pp_1</strain>
    </source>
</reference>
<organism evidence="2 3">
    <name type="scientific">Candidatus Cardinium hertigii</name>
    <dbReference type="NCBI Taxonomy" id="247481"/>
    <lineage>
        <taxon>Bacteria</taxon>
        <taxon>Pseudomonadati</taxon>
        <taxon>Bacteroidota</taxon>
        <taxon>Cytophagia</taxon>
        <taxon>Cytophagales</taxon>
        <taxon>Amoebophilaceae</taxon>
        <taxon>Candidatus Cardinium</taxon>
    </lineage>
</organism>
<dbReference type="Pfam" id="PF04607">
    <property type="entry name" value="RelA_SpoT"/>
    <property type="match status" value="1"/>
</dbReference>
<keyword evidence="2" id="KW-0378">Hydrolase</keyword>
<sequence>MMKRNEIPDVDSWNLHQLARAVSDHSNGIKRAWTAVHEACTFVKSLEEKVNTSTFPFFRCPEESLQVAIIAATEMHLGLATAIAAILTPPFLAGLIEQEEVTQRFGAKAASILTELDALKSCKLQSGTIRNYPSIPDLTSPHILAILLQICDIIRVHCSGVILENDETTSDYFSSQLLFELKCFYIPLSHRIQLYNVQTKLADFWLKRADTLSYYAITAKLGMTKVQRQKRLDLISEEVYSVVKNHGIDFVMKKRVKSVYSIWRKIQKLKVEFNQINDLAAIRIIIMGMQGKTLAEEKIVCWKVLSIISEIYEPMCSVIRDWISVPRVSSYESLHLTFETNKYGRLEVQIRTERMDYIAEQGEAAHWKYKL</sequence>
<dbReference type="PANTHER" id="PTHR21262:SF31">
    <property type="entry name" value="GTP PYROPHOSPHOKINASE"/>
    <property type="match status" value="1"/>
</dbReference>
<dbReference type="EMBL" id="RARA01000027">
    <property type="protein sequence ID" value="ROT46906.1"/>
    <property type="molecule type" value="Genomic_DNA"/>
</dbReference>
<dbReference type="PANTHER" id="PTHR21262">
    <property type="entry name" value="GUANOSINE-3',5'-BIS DIPHOSPHATE 3'-PYROPHOSPHOHYDROLASE"/>
    <property type="match status" value="1"/>
</dbReference>
<dbReference type="InterPro" id="IPR043519">
    <property type="entry name" value="NT_sf"/>
</dbReference>
<comment type="caution">
    <text evidence="2">The sequence shown here is derived from an EMBL/GenBank/DDBJ whole genome shotgun (WGS) entry which is preliminary data.</text>
</comment>
<evidence type="ECO:0000259" key="1">
    <source>
        <dbReference type="SMART" id="SM00954"/>
    </source>
</evidence>
<dbReference type="OrthoDB" id="9805041at2"/>
<evidence type="ECO:0000313" key="2">
    <source>
        <dbReference type="EMBL" id="ROT46906.1"/>
    </source>
</evidence>
<dbReference type="Proteomes" id="UP000270927">
    <property type="component" value="Unassembled WGS sequence"/>
</dbReference>
<protein>
    <submittedName>
        <fullName evidence="2">Bifunctional (P)ppGpp synthetase/guanosine-3',5'-bis(Diphosphate) 3'-pyrophosphohydrolase</fullName>
    </submittedName>
</protein>
<dbReference type="GO" id="GO:0016787">
    <property type="term" value="F:hydrolase activity"/>
    <property type="evidence" value="ECO:0007669"/>
    <property type="project" value="UniProtKB-KW"/>
</dbReference>
<dbReference type="AlphaFoldDB" id="A0A3N2QAT6"/>
<proteinExistence type="predicted"/>
<name>A0A3N2QAT6_9BACT</name>
<evidence type="ECO:0000313" key="3">
    <source>
        <dbReference type="Proteomes" id="UP000270927"/>
    </source>
</evidence>
<dbReference type="GO" id="GO:0005886">
    <property type="term" value="C:plasma membrane"/>
    <property type="evidence" value="ECO:0007669"/>
    <property type="project" value="TreeGrafter"/>
</dbReference>
<dbReference type="GO" id="GO:0015969">
    <property type="term" value="P:guanosine tetraphosphate metabolic process"/>
    <property type="evidence" value="ECO:0007669"/>
    <property type="project" value="InterPro"/>
</dbReference>
<dbReference type="InterPro" id="IPR007685">
    <property type="entry name" value="RelA_SpoT"/>
</dbReference>
<keyword evidence="3" id="KW-1185">Reference proteome</keyword>
<dbReference type="SMART" id="SM00954">
    <property type="entry name" value="RelA_SpoT"/>
    <property type="match status" value="1"/>
</dbReference>
<dbReference type="CDD" id="cd05399">
    <property type="entry name" value="NT_Rel-Spo_like"/>
    <property type="match status" value="1"/>
</dbReference>